<accession>A0ACB9YJU5</accession>
<dbReference type="EMBL" id="MU393619">
    <property type="protein sequence ID" value="KAI4859675.1"/>
    <property type="molecule type" value="Genomic_DNA"/>
</dbReference>
<evidence type="ECO:0000313" key="2">
    <source>
        <dbReference type="Proteomes" id="UP001497700"/>
    </source>
</evidence>
<proteinExistence type="predicted"/>
<protein>
    <submittedName>
        <fullName evidence="1">Alpha/beta-hydrolase</fullName>
    </submittedName>
</protein>
<comment type="caution">
    <text evidence="1">The sequence shown here is derived from an EMBL/GenBank/DDBJ whole genome shotgun (WGS) entry which is preliminary data.</text>
</comment>
<dbReference type="Proteomes" id="UP001497700">
    <property type="component" value="Unassembled WGS sequence"/>
</dbReference>
<gene>
    <name evidence="1" type="ORF">F4820DRAFT_439090</name>
</gene>
<name>A0ACB9YJU5_9PEZI</name>
<organism evidence="1 2">
    <name type="scientific">Hypoxylon rubiginosum</name>
    <dbReference type="NCBI Taxonomy" id="110542"/>
    <lineage>
        <taxon>Eukaryota</taxon>
        <taxon>Fungi</taxon>
        <taxon>Dikarya</taxon>
        <taxon>Ascomycota</taxon>
        <taxon>Pezizomycotina</taxon>
        <taxon>Sordariomycetes</taxon>
        <taxon>Xylariomycetidae</taxon>
        <taxon>Xylariales</taxon>
        <taxon>Hypoxylaceae</taxon>
        <taxon>Hypoxylon</taxon>
    </lineage>
</organism>
<evidence type="ECO:0000313" key="1">
    <source>
        <dbReference type="EMBL" id="KAI4859675.1"/>
    </source>
</evidence>
<keyword evidence="2" id="KW-1185">Reference proteome</keyword>
<reference evidence="1 2" key="1">
    <citation type="journal article" date="2022" name="New Phytol.">
        <title>Ecological generalism drives hyperdiversity of secondary metabolite gene clusters in xylarialean endophytes.</title>
        <authorList>
            <person name="Franco M.E.E."/>
            <person name="Wisecaver J.H."/>
            <person name="Arnold A.E."/>
            <person name="Ju Y.M."/>
            <person name="Slot J.C."/>
            <person name="Ahrendt S."/>
            <person name="Moore L.P."/>
            <person name="Eastman K.E."/>
            <person name="Scott K."/>
            <person name="Konkel Z."/>
            <person name="Mondo S.J."/>
            <person name="Kuo A."/>
            <person name="Hayes R.D."/>
            <person name="Haridas S."/>
            <person name="Andreopoulos B."/>
            <person name="Riley R."/>
            <person name="LaButti K."/>
            <person name="Pangilinan J."/>
            <person name="Lipzen A."/>
            <person name="Amirebrahimi M."/>
            <person name="Yan J."/>
            <person name="Adam C."/>
            <person name="Keymanesh K."/>
            <person name="Ng V."/>
            <person name="Louie K."/>
            <person name="Northen T."/>
            <person name="Drula E."/>
            <person name="Henrissat B."/>
            <person name="Hsieh H.M."/>
            <person name="Youens-Clark K."/>
            <person name="Lutzoni F."/>
            <person name="Miadlikowska J."/>
            <person name="Eastwood D.C."/>
            <person name="Hamelin R.C."/>
            <person name="Grigoriev I.V."/>
            <person name="U'Ren J.M."/>
        </authorList>
    </citation>
    <scope>NUCLEOTIDE SEQUENCE [LARGE SCALE GENOMIC DNA]</scope>
    <source>
        <strain evidence="1 2">CBS 119005</strain>
    </source>
</reference>
<sequence>MVQVQPKMEPEESIRLPHKPDSPLSYRYVPGQGCFSTSHLLVYLNGLILAQAGWYETIDRLQLRWAGTNNSNRPALLTYDRYGQARSAPDPADELHGGTHDIREVVRDLHALVREVWKAKQQHKKDGAENEAASPSPPLPKLIFVSNSIGCVIARLYAEAYPGTVEALLFLDSNIANSDLVSIFPDPDAEGFDPAVLPKGTTAEDLRHARAAYKQVFHPSVPNPEHLDRKNIAALVPHSDRPPLRGPQGGKGPWITVVGHDWDTFAEEGSRGSLHVPKSLTNAFMNPAWAKYNEGLARLTDEDRARGPIIARSCGHFIQRDNPALVAELTEHLLGRVETGR</sequence>